<proteinExistence type="predicted"/>
<evidence type="ECO:0000313" key="5">
    <source>
        <dbReference type="Proteomes" id="UP000053268"/>
    </source>
</evidence>
<dbReference type="Pfam" id="PF01437">
    <property type="entry name" value="PSI"/>
    <property type="match status" value="1"/>
</dbReference>
<dbReference type="AlphaFoldDB" id="A0A0N1PJK4"/>
<comment type="caution">
    <text evidence="4">The sequence shown here is derived from an EMBL/GenBank/DDBJ whole genome shotgun (WGS) entry which is preliminary data.</text>
</comment>
<dbReference type="Proteomes" id="UP000053268">
    <property type="component" value="Unassembled WGS sequence"/>
</dbReference>
<dbReference type="InterPro" id="IPR002165">
    <property type="entry name" value="Plexin_repeat"/>
</dbReference>
<evidence type="ECO:0000256" key="3">
    <source>
        <dbReference type="ARBA" id="ARBA00023180"/>
    </source>
</evidence>
<dbReference type="EMBL" id="LADI01007884">
    <property type="protein sequence ID" value="KPJ20686.1"/>
    <property type="molecule type" value="Genomic_DNA"/>
</dbReference>
<evidence type="ECO:0000256" key="1">
    <source>
        <dbReference type="ARBA" id="ARBA00004370"/>
    </source>
</evidence>
<dbReference type="GO" id="GO:0016020">
    <property type="term" value="C:membrane"/>
    <property type="evidence" value="ECO:0007669"/>
    <property type="project" value="UniProtKB-SubCell"/>
</dbReference>
<keyword evidence="5" id="KW-1185">Reference proteome</keyword>
<sequence>MYVFCPFQAIEDVNQRACYWDYDTVKCKPANTTDDIRSVSSGGCSAPCATHTTCANCTAEECIWCASAGRCVDKVN</sequence>
<comment type="subcellular location">
    <subcellularLocation>
        <location evidence="1">Membrane</location>
    </subcellularLocation>
</comment>
<gene>
    <name evidence="4" type="ORF">RR46_00043</name>
</gene>
<name>A0A0N1PJK4_PAPXU</name>
<evidence type="ECO:0000256" key="2">
    <source>
        <dbReference type="ARBA" id="ARBA00023136"/>
    </source>
</evidence>
<accession>A0A0N1PJK4</accession>
<evidence type="ECO:0000313" key="4">
    <source>
        <dbReference type="EMBL" id="KPJ20686.1"/>
    </source>
</evidence>
<protein>
    <submittedName>
        <fullName evidence="4">Uncharacterized protein</fullName>
    </submittedName>
</protein>
<organism evidence="4 5">
    <name type="scientific">Papilio xuthus</name>
    <name type="common">Asian swallowtail butterfly</name>
    <dbReference type="NCBI Taxonomy" id="66420"/>
    <lineage>
        <taxon>Eukaryota</taxon>
        <taxon>Metazoa</taxon>
        <taxon>Ecdysozoa</taxon>
        <taxon>Arthropoda</taxon>
        <taxon>Hexapoda</taxon>
        <taxon>Insecta</taxon>
        <taxon>Pterygota</taxon>
        <taxon>Neoptera</taxon>
        <taxon>Endopterygota</taxon>
        <taxon>Lepidoptera</taxon>
        <taxon>Glossata</taxon>
        <taxon>Ditrysia</taxon>
        <taxon>Papilionoidea</taxon>
        <taxon>Papilionidae</taxon>
        <taxon>Papilioninae</taxon>
        <taxon>Papilio</taxon>
    </lineage>
</organism>
<keyword evidence="2" id="KW-0472">Membrane</keyword>
<keyword evidence="3" id="KW-0325">Glycoprotein</keyword>
<reference evidence="4 5" key="1">
    <citation type="journal article" date="2015" name="Nat. Commun.">
        <title>Outbred genome sequencing and CRISPR/Cas9 gene editing in butterflies.</title>
        <authorList>
            <person name="Li X."/>
            <person name="Fan D."/>
            <person name="Zhang W."/>
            <person name="Liu G."/>
            <person name="Zhang L."/>
            <person name="Zhao L."/>
            <person name="Fang X."/>
            <person name="Chen L."/>
            <person name="Dong Y."/>
            <person name="Chen Y."/>
            <person name="Ding Y."/>
            <person name="Zhao R."/>
            <person name="Feng M."/>
            <person name="Zhu Y."/>
            <person name="Feng Y."/>
            <person name="Jiang X."/>
            <person name="Zhu D."/>
            <person name="Xiang H."/>
            <person name="Feng X."/>
            <person name="Li S."/>
            <person name="Wang J."/>
            <person name="Zhang G."/>
            <person name="Kronforst M.R."/>
            <person name="Wang W."/>
        </authorList>
    </citation>
    <scope>NUCLEOTIDE SEQUENCE [LARGE SCALE GENOMIC DNA]</scope>
    <source>
        <strain evidence="4">Ya'a_city_454_Px</strain>
        <tissue evidence="4">Whole body</tissue>
    </source>
</reference>